<evidence type="ECO:0000313" key="2">
    <source>
        <dbReference type="EMBL" id="AIW54527.1"/>
    </source>
</evidence>
<keyword evidence="2" id="KW-0614">Plasmid</keyword>
<reference evidence="2" key="1">
    <citation type="journal article" date="2014" name="Genome Biol. Evol.">
        <title>Three classes of plasmid (47-63 kb) carry the type B neurotoxin gene cluster of group II Clostridium botulinum.</title>
        <authorList>
            <person name="Carter A.T."/>
            <person name="Austin J.W."/>
            <person name="Weedmark K.A."/>
            <person name="Corbett C."/>
            <person name="Peck M.W."/>
        </authorList>
    </citation>
    <scope>NUCLEOTIDE SEQUENCE</scope>
    <source>
        <strain evidence="2">Colworth BL151</strain>
        <strain evidence="6">DB2</strain>
        <strain evidence="1">Eklund2B</strain>
        <strain evidence="3">KapchunkaB2</strain>
        <strain evidence="4">KapchunkaB3</strain>
        <strain evidence="5">KapchunkaB8</strain>
        <plasmid evidence="2">pBL151</plasmid>
        <plasmid evidence="6">pDB2</plasmid>
        <plasmid evidence="1">pEklund2B</plasmid>
        <plasmid evidence="3">pKAPB2</plasmid>
        <plasmid evidence="4">pKAPB3</plasmid>
        <plasmid evidence="5">pKAPB8</plasmid>
    </source>
</reference>
<evidence type="ECO:0000313" key="6">
    <source>
        <dbReference type="EMBL" id="AIW55001.1"/>
    </source>
</evidence>
<evidence type="ECO:0000313" key="1">
    <source>
        <dbReference type="EMBL" id="AIW54473.1"/>
    </source>
</evidence>
<geneLocation type="plasmid" evidence="1">
    <name>pEklund2B</name>
</geneLocation>
<evidence type="ECO:0000313" key="3">
    <source>
        <dbReference type="EMBL" id="AIW54642.1"/>
    </source>
</evidence>
<proteinExistence type="predicted"/>
<sequence>MEDKMKKTKIEIRLTEVQKEDIKLRAKNKSLKMSEYILNKIYENPESTNDIKDLLRFNIKELLRLKVEYLNQKKECDDANKNKKIENKLVDLDKIITTLTAMLNDEEFNF</sequence>
<geneLocation type="plasmid" evidence="6">
    <name>pDB2</name>
</geneLocation>
<dbReference type="EMBL" id="KJ776579">
    <property type="protein sequence ID" value="AIW54642.1"/>
    <property type="molecule type" value="Genomic_DNA"/>
</dbReference>
<accession>A0A0A0UZD1</accession>
<dbReference type="EMBL" id="KJ776584">
    <property type="protein sequence ID" value="AIW54946.1"/>
    <property type="molecule type" value="Genomic_DNA"/>
</dbReference>
<protein>
    <submittedName>
        <fullName evidence="2">Putative site-specific recombinase</fullName>
    </submittedName>
</protein>
<dbReference type="AlphaFoldDB" id="A0A0A0UZD1"/>
<dbReference type="EMBL" id="KJ776577">
    <property type="protein sequence ID" value="AIW54527.1"/>
    <property type="molecule type" value="Genomic_DNA"/>
</dbReference>
<dbReference type="EMBL" id="KJ776576">
    <property type="protein sequence ID" value="AIW54473.1"/>
    <property type="molecule type" value="Genomic_DNA"/>
</dbReference>
<geneLocation type="plasmid" evidence="5">
    <name>pKAPB8</name>
</geneLocation>
<geneLocation type="plasmid" evidence="3">
    <name>pKAPB2</name>
</geneLocation>
<organism evidence="2">
    <name type="scientific">Clostridium botulinum</name>
    <dbReference type="NCBI Taxonomy" id="1491"/>
    <lineage>
        <taxon>Bacteria</taxon>
        <taxon>Bacillati</taxon>
        <taxon>Bacillota</taxon>
        <taxon>Clostridia</taxon>
        <taxon>Eubacteriales</taxon>
        <taxon>Clostridiaceae</taxon>
        <taxon>Clostridium</taxon>
    </lineage>
</organism>
<geneLocation type="plasmid" evidence="2">
    <name>pBL151</name>
</geneLocation>
<evidence type="ECO:0000313" key="4">
    <source>
        <dbReference type="EMBL" id="AIW54891.1"/>
    </source>
</evidence>
<dbReference type="RefSeq" id="WP_172685555.1">
    <property type="nucleotide sequence ID" value="NZ_KJ776576.1"/>
</dbReference>
<dbReference type="EMBL" id="KJ776583">
    <property type="protein sequence ID" value="AIW54891.1"/>
    <property type="molecule type" value="Genomic_DNA"/>
</dbReference>
<dbReference type="EMBL" id="KJ776585">
    <property type="protein sequence ID" value="AIW55001.1"/>
    <property type="molecule type" value="Genomic_DNA"/>
</dbReference>
<name>A0A0A0UZD1_CLOBO</name>
<evidence type="ECO:0000313" key="5">
    <source>
        <dbReference type="EMBL" id="AIW54946.1"/>
    </source>
</evidence>
<geneLocation type="plasmid" evidence="4">
    <name>pKAPB3</name>
</geneLocation>